<dbReference type="InterPro" id="IPR029063">
    <property type="entry name" value="SAM-dependent_MTases_sf"/>
</dbReference>
<dbReference type="EMBL" id="JAPJDA010000005">
    <property type="protein sequence ID" value="MCX2837410.1"/>
    <property type="molecule type" value="Genomic_DNA"/>
</dbReference>
<evidence type="ECO:0000256" key="2">
    <source>
        <dbReference type="ARBA" id="ARBA00022603"/>
    </source>
</evidence>
<gene>
    <name evidence="5" type="ORF">OQ279_04535</name>
</gene>
<keyword evidence="3" id="KW-0808">Transferase</keyword>
<comment type="caution">
    <text evidence="5">The sequence shown here is derived from an EMBL/GenBank/DDBJ whole genome shotgun (WGS) entry which is preliminary data.</text>
</comment>
<dbReference type="PANTHER" id="PTHR44942">
    <property type="entry name" value="METHYLTRANSF_11 DOMAIN-CONTAINING PROTEIN"/>
    <property type="match status" value="1"/>
</dbReference>
<proteinExistence type="inferred from homology"/>
<evidence type="ECO:0000313" key="6">
    <source>
        <dbReference type="Proteomes" id="UP001148482"/>
    </source>
</evidence>
<dbReference type="SUPFAM" id="SSF53335">
    <property type="entry name" value="S-adenosyl-L-methionine-dependent methyltransferases"/>
    <property type="match status" value="1"/>
</dbReference>
<dbReference type="AlphaFoldDB" id="A0A9X3HZX6"/>
<dbReference type="GO" id="GO:0032259">
    <property type="term" value="P:methylation"/>
    <property type="evidence" value="ECO:0007669"/>
    <property type="project" value="UniProtKB-KW"/>
</dbReference>
<feature type="domain" description="Methyltransferase type 11" evidence="4">
    <location>
        <begin position="39"/>
        <end position="126"/>
    </location>
</feature>
<evidence type="ECO:0000259" key="4">
    <source>
        <dbReference type="Pfam" id="PF08241"/>
    </source>
</evidence>
<keyword evidence="6" id="KW-1185">Reference proteome</keyword>
<organism evidence="5 6">
    <name type="scientific">Salinimicrobium profundisediminis</name>
    <dbReference type="NCBI Taxonomy" id="2994553"/>
    <lineage>
        <taxon>Bacteria</taxon>
        <taxon>Pseudomonadati</taxon>
        <taxon>Bacteroidota</taxon>
        <taxon>Flavobacteriia</taxon>
        <taxon>Flavobacteriales</taxon>
        <taxon>Flavobacteriaceae</taxon>
        <taxon>Salinimicrobium</taxon>
    </lineage>
</organism>
<keyword evidence="2 5" id="KW-0489">Methyltransferase</keyword>
<comment type="similarity">
    <text evidence="1">Belongs to the methyltransferase superfamily.</text>
</comment>
<dbReference type="PANTHER" id="PTHR44942:SF4">
    <property type="entry name" value="METHYLTRANSFERASE TYPE 11 DOMAIN-CONTAINING PROTEIN"/>
    <property type="match status" value="1"/>
</dbReference>
<reference evidence="5" key="1">
    <citation type="submission" date="2022-11" db="EMBL/GenBank/DDBJ databases">
        <title>Salinimicrobium profundisediminis sp. nov., isolated from deep-sea sediment of the Mariana Trench.</title>
        <authorList>
            <person name="Fu H."/>
        </authorList>
    </citation>
    <scope>NUCLEOTIDE SEQUENCE</scope>
    <source>
        <strain evidence="5">MT39</strain>
    </source>
</reference>
<sequence>MKDLFSSHSQNYSRYRPGYPAELYNFLRKLCREKGRAWDCGTGNGQVAGELAAFFEQVYATDISINQLSQAVQRPNIHYTKQAAENTIFPDAHFDLVTVGQAVHWFDFEKFNSEVKRVLKKDAVIAIFGYALFRSNAETDKIIRHFYNDIIGPFWAPERRFLEEKYRTIPFPFQEIEAPKIEMKQNWSFERLIGYLNTWSAVKAYQKEHQQNPVDLVKEDLQKSFGEVGEVNFPILLRVGRNT</sequence>
<evidence type="ECO:0000313" key="5">
    <source>
        <dbReference type="EMBL" id="MCX2837410.1"/>
    </source>
</evidence>
<name>A0A9X3HZX6_9FLAO</name>
<protein>
    <submittedName>
        <fullName evidence="5">Class I SAM-dependent methyltransferase</fullName>
    </submittedName>
</protein>
<accession>A0A9X3HZX6</accession>
<dbReference type="Pfam" id="PF08241">
    <property type="entry name" value="Methyltransf_11"/>
    <property type="match status" value="1"/>
</dbReference>
<dbReference type="Gene3D" id="3.40.50.150">
    <property type="entry name" value="Vaccinia Virus protein VP39"/>
    <property type="match status" value="1"/>
</dbReference>
<dbReference type="GO" id="GO:0008757">
    <property type="term" value="F:S-adenosylmethionine-dependent methyltransferase activity"/>
    <property type="evidence" value="ECO:0007669"/>
    <property type="project" value="InterPro"/>
</dbReference>
<dbReference type="Proteomes" id="UP001148482">
    <property type="component" value="Unassembled WGS sequence"/>
</dbReference>
<dbReference type="CDD" id="cd02440">
    <property type="entry name" value="AdoMet_MTases"/>
    <property type="match status" value="1"/>
</dbReference>
<dbReference type="RefSeq" id="WP_266068632.1">
    <property type="nucleotide sequence ID" value="NZ_JAPJDA010000005.1"/>
</dbReference>
<evidence type="ECO:0000256" key="3">
    <source>
        <dbReference type="ARBA" id="ARBA00022679"/>
    </source>
</evidence>
<dbReference type="InterPro" id="IPR013216">
    <property type="entry name" value="Methyltransf_11"/>
</dbReference>
<dbReference type="InterPro" id="IPR051052">
    <property type="entry name" value="Diverse_substrate_MTase"/>
</dbReference>
<evidence type="ECO:0000256" key="1">
    <source>
        <dbReference type="ARBA" id="ARBA00008361"/>
    </source>
</evidence>